<evidence type="ECO:0000256" key="1">
    <source>
        <dbReference type="SAM" id="Coils"/>
    </source>
</evidence>
<dbReference type="GO" id="GO:0031110">
    <property type="term" value="P:regulation of microtubule polymerization or depolymerization"/>
    <property type="evidence" value="ECO:0000318"/>
    <property type="project" value="GO_Central"/>
</dbReference>
<dbReference type="EMBL" id="KB097792">
    <property type="protein sequence ID" value="ESN89889.1"/>
    <property type="molecule type" value="Genomic_DNA"/>
</dbReference>
<organism evidence="3 4">
    <name type="scientific">Helobdella robusta</name>
    <name type="common">Californian leech</name>
    <dbReference type="NCBI Taxonomy" id="6412"/>
    <lineage>
        <taxon>Eukaryota</taxon>
        <taxon>Metazoa</taxon>
        <taxon>Spiralia</taxon>
        <taxon>Lophotrochozoa</taxon>
        <taxon>Annelida</taxon>
        <taxon>Clitellata</taxon>
        <taxon>Hirudinea</taxon>
        <taxon>Rhynchobdellida</taxon>
        <taxon>Glossiphoniidae</taxon>
        <taxon>Helobdella</taxon>
    </lineage>
</organism>
<dbReference type="OrthoDB" id="5986631at2759"/>
<dbReference type="HOGENOM" id="CLU_1062761_0_0_1"/>
<dbReference type="EMBL" id="AMQM01008525">
    <property type="status" value="NOT_ANNOTATED_CDS"/>
    <property type="molecule type" value="Genomic_DNA"/>
</dbReference>
<reference evidence="3" key="3">
    <citation type="submission" date="2015-06" db="UniProtKB">
        <authorList>
            <consortium name="EnsemblMetazoa"/>
        </authorList>
    </citation>
    <scope>IDENTIFICATION</scope>
</reference>
<dbReference type="PANTHER" id="PTHR10104:SF1">
    <property type="entry name" value="STATHMIN, ISOFORM D"/>
    <property type="match status" value="1"/>
</dbReference>
<dbReference type="GO" id="GO:0043005">
    <property type="term" value="C:neuron projection"/>
    <property type="evidence" value="ECO:0000318"/>
    <property type="project" value="GO_Central"/>
</dbReference>
<dbReference type="CTD" id="20210494"/>
<dbReference type="PANTHER" id="PTHR10104">
    <property type="entry name" value="STATHMIN"/>
    <property type="match status" value="1"/>
</dbReference>
<dbReference type="GO" id="GO:0031175">
    <property type="term" value="P:neuron projection development"/>
    <property type="evidence" value="ECO:0000318"/>
    <property type="project" value="GO_Central"/>
</dbReference>
<gene>
    <name evidence="3" type="primary">20210494</name>
    <name evidence="2" type="ORF">HELRODRAFT_186233</name>
</gene>
<dbReference type="STRING" id="6412.T1FNU7"/>
<evidence type="ECO:0000313" key="4">
    <source>
        <dbReference type="Proteomes" id="UP000015101"/>
    </source>
</evidence>
<reference evidence="4" key="1">
    <citation type="submission" date="2012-12" db="EMBL/GenBank/DDBJ databases">
        <authorList>
            <person name="Hellsten U."/>
            <person name="Grimwood J."/>
            <person name="Chapman J.A."/>
            <person name="Shapiro H."/>
            <person name="Aerts A."/>
            <person name="Otillar R.P."/>
            <person name="Terry A.Y."/>
            <person name="Boore J.L."/>
            <person name="Simakov O."/>
            <person name="Marletaz F."/>
            <person name="Cho S.-J."/>
            <person name="Edsinger-Gonzales E."/>
            <person name="Havlak P."/>
            <person name="Kuo D.-H."/>
            <person name="Larsson T."/>
            <person name="Lv J."/>
            <person name="Arendt D."/>
            <person name="Savage R."/>
            <person name="Osoegawa K."/>
            <person name="de Jong P."/>
            <person name="Lindberg D.R."/>
            <person name="Seaver E.C."/>
            <person name="Weisblat D.A."/>
            <person name="Putnam N.H."/>
            <person name="Grigoriev I.V."/>
            <person name="Rokhsar D.S."/>
        </authorList>
    </citation>
    <scope>NUCLEOTIDE SEQUENCE</scope>
</reference>
<sequence>MNSSLNNSMDTVEKTGGIAFELILKEANNKENSPALLRNISSPMRSAFLSNELIEKKLLEAQERRHSLEVSKQRNWLKEKNKITEASLRVQEVNDSFSKETEKKLQKRMDAQKEKKDAHMKALMDRLTQHAQKVDEIRKMSDQYSLELKERIERKMETTGGKREAQLAAIQERLREHKKHVDEVIESNATFSKQTKEKMISKMENSLKNREKQLNQLMDRIRNHNTRAEQVCKSRSNQSVMGVTTLDDSISACNLSTLNMND</sequence>
<dbReference type="EnsemblMetazoa" id="HelroT186233">
    <property type="protein sequence ID" value="HelroP186233"/>
    <property type="gene ID" value="HelroG186233"/>
</dbReference>
<keyword evidence="1" id="KW-0175">Coiled coil</keyword>
<dbReference type="KEGG" id="hro:HELRODRAFT_186233"/>
<name>T1FNU7_HELRO</name>
<dbReference type="SUPFAM" id="SSF101494">
    <property type="entry name" value="Stathmin"/>
    <property type="match status" value="3"/>
</dbReference>
<dbReference type="GO" id="GO:0015631">
    <property type="term" value="F:tubulin binding"/>
    <property type="evidence" value="ECO:0000318"/>
    <property type="project" value="GO_Central"/>
</dbReference>
<dbReference type="InParanoid" id="T1FNU7"/>
<dbReference type="GO" id="GO:0007019">
    <property type="term" value="P:microtubule depolymerization"/>
    <property type="evidence" value="ECO:0000318"/>
    <property type="project" value="GO_Central"/>
</dbReference>
<proteinExistence type="predicted"/>
<dbReference type="InterPro" id="IPR036002">
    <property type="entry name" value="Stathmin_sf"/>
</dbReference>
<evidence type="ECO:0000313" key="3">
    <source>
        <dbReference type="EnsemblMetazoa" id="HelroP186233"/>
    </source>
</evidence>
<dbReference type="GeneID" id="20210494"/>
<feature type="coiled-coil region" evidence="1">
    <location>
        <begin position="167"/>
        <end position="227"/>
    </location>
</feature>
<dbReference type="InterPro" id="IPR000956">
    <property type="entry name" value="Stathmin_fam"/>
</dbReference>
<dbReference type="GO" id="GO:0005737">
    <property type="term" value="C:cytoplasm"/>
    <property type="evidence" value="ECO:0000318"/>
    <property type="project" value="GO_Central"/>
</dbReference>
<dbReference type="Gene3D" id="6.10.280.30">
    <property type="match status" value="3"/>
</dbReference>
<evidence type="ECO:0000313" key="2">
    <source>
        <dbReference type="EMBL" id="ESN89889.1"/>
    </source>
</evidence>
<protein>
    <recommendedName>
        <fullName evidence="5">Stathmin</fullName>
    </recommendedName>
</protein>
<feature type="coiled-coil region" evidence="1">
    <location>
        <begin position="102"/>
        <end position="140"/>
    </location>
</feature>
<dbReference type="PRINTS" id="PR00345">
    <property type="entry name" value="STATHMIN"/>
</dbReference>
<dbReference type="OMA" id="CNFSKTT"/>
<dbReference type="Proteomes" id="UP000015101">
    <property type="component" value="Unassembled WGS sequence"/>
</dbReference>
<keyword evidence="4" id="KW-1185">Reference proteome</keyword>
<accession>T1FNU7</accession>
<dbReference type="Pfam" id="PF00836">
    <property type="entry name" value="Stathmin"/>
    <property type="match status" value="2"/>
</dbReference>
<dbReference type="AlphaFoldDB" id="T1FNU7"/>
<evidence type="ECO:0008006" key="5">
    <source>
        <dbReference type="Google" id="ProtNLM"/>
    </source>
</evidence>
<reference evidence="2 4" key="2">
    <citation type="journal article" date="2013" name="Nature">
        <title>Insights into bilaterian evolution from three spiralian genomes.</title>
        <authorList>
            <person name="Simakov O."/>
            <person name="Marletaz F."/>
            <person name="Cho S.J."/>
            <person name="Edsinger-Gonzales E."/>
            <person name="Havlak P."/>
            <person name="Hellsten U."/>
            <person name="Kuo D.H."/>
            <person name="Larsson T."/>
            <person name="Lv J."/>
            <person name="Arendt D."/>
            <person name="Savage R."/>
            <person name="Osoegawa K."/>
            <person name="de Jong P."/>
            <person name="Grimwood J."/>
            <person name="Chapman J.A."/>
            <person name="Shapiro H."/>
            <person name="Aerts A."/>
            <person name="Otillar R.P."/>
            <person name="Terry A.Y."/>
            <person name="Boore J.L."/>
            <person name="Grigoriev I.V."/>
            <person name="Lindberg D.R."/>
            <person name="Seaver E.C."/>
            <person name="Weisblat D.A."/>
            <person name="Putnam N.H."/>
            <person name="Rokhsar D.S."/>
        </authorList>
    </citation>
    <scope>NUCLEOTIDE SEQUENCE</scope>
</reference>
<dbReference type="RefSeq" id="XP_009031972.1">
    <property type="nucleotide sequence ID" value="XM_009033724.1"/>
</dbReference>
<dbReference type="PROSITE" id="PS51663">
    <property type="entry name" value="STATHMIN_3"/>
    <property type="match status" value="1"/>
</dbReference>